<sequence length="189" mass="20216">MGVWLLGRGRGQGMNCFGTGSQAVLSALAPTLAVSLIGLIMAFLLPSGQHKMGFTRALVPLVCTLIQLVVSEVYAQHLGRQGLWTRYATASLWCGWLPLMLMIVVQGVLKLVFPGLADSAASLSGVALGIQCYSLWLTWYVTRVGLAVTSLQAVIMTVLQTVVASGVLVLLWILPPHYNALVDMFGPGF</sequence>
<keyword evidence="1" id="KW-0812">Transmembrane</keyword>
<dbReference type="Proteomes" id="UP000321230">
    <property type="component" value="Unassembled WGS sequence"/>
</dbReference>
<keyword evidence="3" id="KW-1185">Reference proteome</keyword>
<organism evidence="2 3">
    <name type="scientific">Gluconobacter wancherniae NBRC 103581</name>
    <dbReference type="NCBI Taxonomy" id="656744"/>
    <lineage>
        <taxon>Bacteria</taxon>
        <taxon>Pseudomonadati</taxon>
        <taxon>Pseudomonadota</taxon>
        <taxon>Alphaproteobacteria</taxon>
        <taxon>Acetobacterales</taxon>
        <taxon>Acetobacteraceae</taxon>
        <taxon>Gluconobacter</taxon>
    </lineage>
</organism>
<protein>
    <recommendedName>
        <fullName evidence="4">Yip1 domain-containing protein</fullName>
    </recommendedName>
</protein>
<evidence type="ECO:0000313" key="2">
    <source>
        <dbReference type="EMBL" id="GEK92715.1"/>
    </source>
</evidence>
<evidence type="ECO:0000256" key="1">
    <source>
        <dbReference type="SAM" id="Phobius"/>
    </source>
</evidence>
<accession>A0A511AWX2</accession>
<proteinExistence type="predicted"/>
<name>A0A511AWX2_9PROT</name>
<feature type="transmembrane region" description="Helical" evidence="1">
    <location>
        <begin position="153"/>
        <end position="174"/>
    </location>
</feature>
<keyword evidence="1" id="KW-0472">Membrane</keyword>
<evidence type="ECO:0000313" key="3">
    <source>
        <dbReference type="Proteomes" id="UP000321230"/>
    </source>
</evidence>
<feature type="transmembrane region" description="Helical" evidence="1">
    <location>
        <begin position="87"/>
        <end position="109"/>
    </location>
</feature>
<comment type="caution">
    <text evidence="2">The sequence shown here is derived from an EMBL/GenBank/DDBJ whole genome shotgun (WGS) entry which is preliminary data.</text>
</comment>
<dbReference type="AlphaFoldDB" id="A0A511AWX2"/>
<feature type="transmembrane region" description="Helical" evidence="1">
    <location>
        <begin position="57"/>
        <end position="75"/>
    </location>
</feature>
<dbReference type="EMBL" id="BJUZ01000001">
    <property type="protein sequence ID" value="GEK92715.1"/>
    <property type="molecule type" value="Genomic_DNA"/>
</dbReference>
<gene>
    <name evidence="2" type="ORF">GWA01_04850</name>
</gene>
<feature type="transmembrane region" description="Helical" evidence="1">
    <location>
        <begin position="121"/>
        <end position="141"/>
    </location>
</feature>
<feature type="transmembrane region" description="Helical" evidence="1">
    <location>
        <begin position="23"/>
        <end position="45"/>
    </location>
</feature>
<keyword evidence="1" id="KW-1133">Transmembrane helix</keyword>
<evidence type="ECO:0008006" key="4">
    <source>
        <dbReference type="Google" id="ProtNLM"/>
    </source>
</evidence>
<reference evidence="2 3" key="1">
    <citation type="submission" date="2019-07" db="EMBL/GenBank/DDBJ databases">
        <title>Whole genome shotgun sequence of Gluconobacter wancherniae NBRC 103581.</title>
        <authorList>
            <person name="Hosoyama A."/>
            <person name="Uohara A."/>
            <person name="Ohji S."/>
            <person name="Ichikawa N."/>
        </authorList>
    </citation>
    <scope>NUCLEOTIDE SEQUENCE [LARGE SCALE GENOMIC DNA]</scope>
    <source>
        <strain evidence="2 3">NBRC 103581</strain>
    </source>
</reference>